<evidence type="ECO:0000313" key="2">
    <source>
        <dbReference type="Proteomes" id="UP001197684"/>
    </source>
</evidence>
<gene>
    <name evidence="1" type="ORF">LIZ56_05975</name>
</gene>
<organism evidence="1 2">
    <name type="scientific">Agathobacter rectalis</name>
    <dbReference type="NCBI Taxonomy" id="39491"/>
    <lineage>
        <taxon>Bacteria</taxon>
        <taxon>Bacillati</taxon>
        <taxon>Bacillota</taxon>
        <taxon>Clostridia</taxon>
        <taxon>Lachnospirales</taxon>
        <taxon>Lachnospiraceae</taxon>
        <taxon>Agathobacter</taxon>
    </lineage>
</organism>
<proteinExistence type="predicted"/>
<accession>A0AAW4UBT5</accession>
<sequence>MEAFNLKLANGQERFVSHPIRSLAQAYVYRNQCQPFGIYNDDTMIGYVMVIYDYDITEYDIWHMRKTS</sequence>
<comment type="caution">
    <text evidence="1">The sequence shown here is derived from an EMBL/GenBank/DDBJ whole genome shotgun (WGS) entry which is preliminary data.</text>
</comment>
<protein>
    <submittedName>
        <fullName evidence="1">Uncharacterized protein</fullName>
    </submittedName>
</protein>
<dbReference type="RefSeq" id="WP_306780738.1">
    <property type="nucleotide sequence ID" value="NZ_JAJCJK010000006.1"/>
</dbReference>
<dbReference type="EMBL" id="JAJCJK010000006">
    <property type="protein sequence ID" value="MCB6937959.1"/>
    <property type="molecule type" value="Genomic_DNA"/>
</dbReference>
<dbReference type="Proteomes" id="UP001197684">
    <property type="component" value="Unassembled WGS sequence"/>
</dbReference>
<name>A0AAW4UBT5_9FIRM</name>
<evidence type="ECO:0000313" key="1">
    <source>
        <dbReference type="EMBL" id="MCB6937959.1"/>
    </source>
</evidence>
<dbReference type="AlphaFoldDB" id="A0AAW4UBT5"/>
<reference evidence="1" key="1">
    <citation type="submission" date="2021-10" db="EMBL/GenBank/DDBJ databases">
        <title>Collection of gut derived symbiotic bacterial strains cultured from healthy donors.</title>
        <authorList>
            <person name="Lin H."/>
            <person name="Littmann E."/>
            <person name="Kohout C."/>
            <person name="Pamer E.G."/>
        </authorList>
    </citation>
    <scope>NUCLEOTIDE SEQUENCE</scope>
    <source>
        <strain evidence="1">DFI.9.42</strain>
    </source>
</reference>